<reference evidence="1 2" key="1">
    <citation type="submission" date="2017-09" db="EMBL/GenBank/DDBJ databases">
        <authorList>
            <person name="Ehlers B."/>
            <person name="Leendertz F.H."/>
        </authorList>
    </citation>
    <scope>NUCLEOTIDE SEQUENCE [LARGE SCALE GENOMIC DNA]</scope>
</reference>
<sequence>MTAPAFKGFEDLGDDFDTLPVASDLPATMEDASKNKSVKAPTEKQVWVENCAKCGGSGTYRFPSSLGHAQCTKCKGKGKITYKSSPAAREKNRTKKAEGVRTKLQQKVDAFKAEHPAVWGWIENSGTYPFAMSMRESILFYGSLTERQLAACYKTIESVANARKEREEIAEKAKENGQVSIEGVTAAMSKAKGTGIKKPKMRLSFGTDGEMVVYEAAPHSQNAGSLYVKTPDGFYLGKITSGVFYRSREVIQEISDKIVLALQTPLESAKLYGKRTGSCSCCGRQLDNAVSIELGIGPICLGKYF</sequence>
<gene>
    <name evidence="1" type="ORF">CNR33_00028</name>
</gene>
<evidence type="ECO:0000313" key="2">
    <source>
        <dbReference type="Proteomes" id="UP000241090"/>
    </source>
</evidence>
<accession>A0A2H4P6R5</accession>
<dbReference type="EMBL" id="MG018926">
    <property type="protein sequence ID" value="ATW57874.1"/>
    <property type="molecule type" value="Genomic_DNA"/>
</dbReference>
<dbReference type="InterPro" id="IPR046053">
    <property type="entry name" value="DUF6011"/>
</dbReference>
<keyword evidence="2" id="KW-1185">Reference proteome</keyword>
<name>A0A2H4P6R5_9CAUD</name>
<dbReference type="Proteomes" id="UP000241090">
    <property type="component" value="Segment"/>
</dbReference>
<protein>
    <submittedName>
        <fullName evidence="1">Uncharacterized protein</fullName>
    </submittedName>
</protein>
<dbReference type="Pfam" id="PF19474">
    <property type="entry name" value="DUF6011"/>
    <property type="match status" value="1"/>
</dbReference>
<organism evidence="1 2">
    <name type="scientific">Pseudomonas phage tabernarius</name>
    <dbReference type="NCBI Taxonomy" id="2048978"/>
    <lineage>
        <taxon>Viruses</taxon>
        <taxon>Duplodnaviria</taxon>
        <taxon>Heunggongvirae</taxon>
        <taxon>Uroviricota</taxon>
        <taxon>Caudoviricetes</taxon>
        <taxon>Lindbergviridae</taxon>
        <taxon>Tabernariusvirus</taxon>
        <taxon>Tabernariusvirus tabernarius</taxon>
    </lineage>
</organism>
<dbReference type="OrthoDB" id="4807at10239"/>
<evidence type="ECO:0000313" key="1">
    <source>
        <dbReference type="EMBL" id="ATW57874.1"/>
    </source>
</evidence>
<proteinExistence type="predicted"/>